<organism evidence="3">
    <name type="scientific">marine sediment metagenome</name>
    <dbReference type="NCBI Taxonomy" id="412755"/>
    <lineage>
        <taxon>unclassified sequences</taxon>
        <taxon>metagenomes</taxon>
        <taxon>ecological metagenomes</taxon>
    </lineage>
</organism>
<dbReference type="GO" id="GO:0005829">
    <property type="term" value="C:cytosol"/>
    <property type="evidence" value="ECO:0007669"/>
    <property type="project" value="TreeGrafter"/>
</dbReference>
<proteinExistence type="inferred from homology"/>
<dbReference type="InterPro" id="IPR002767">
    <property type="entry name" value="Thiamine_BP"/>
</dbReference>
<sequence>MAIAEISIIPLGTETPSVSKYVARAVKVLQQERDLKYQITSMGTILEGRLDEILAVAAKMHEGTFSREVTRVVTIIEIDDRRDQASSMKGKMNSLMTELEH</sequence>
<dbReference type="InterPro" id="IPR029756">
    <property type="entry name" value="MTH1187/YkoF-like"/>
</dbReference>
<feature type="domain" description="Thiamine-binding protein" evidence="2">
    <location>
        <begin position="4"/>
        <end position="95"/>
    </location>
</feature>
<name>X1M791_9ZZZZ</name>
<gene>
    <name evidence="3" type="ORF">S06H3_15494</name>
</gene>
<dbReference type="PANTHER" id="PTHR33777:SF1">
    <property type="entry name" value="UPF0045 PROTEIN ECM15"/>
    <property type="match status" value="1"/>
</dbReference>
<dbReference type="PANTHER" id="PTHR33777">
    <property type="entry name" value="UPF0045 PROTEIN ECM15"/>
    <property type="match status" value="1"/>
</dbReference>
<evidence type="ECO:0000256" key="1">
    <source>
        <dbReference type="ARBA" id="ARBA00010272"/>
    </source>
</evidence>
<reference evidence="3" key="1">
    <citation type="journal article" date="2014" name="Front. Microbiol.">
        <title>High frequency of phylogenetically diverse reductive dehalogenase-homologous genes in deep subseafloor sedimentary metagenomes.</title>
        <authorList>
            <person name="Kawai M."/>
            <person name="Futagami T."/>
            <person name="Toyoda A."/>
            <person name="Takaki Y."/>
            <person name="Nishi S."/>
            <person name="Hori S."/>
            <person name="Arai W."/>
            <person name="Tsubouchi T."/>
            <person name="Morono Y."/>
            <person name="Uchiyama I."/>
            <person name="Ito T."/>
            <person name="Fujiyama A."/>
            <person name="Inagaki F."/>
            <person name="Takami H."/>
        </authorList>
    </citation>
    <scope>NUCLEOTIDE SEQUENCE</scope>
    <source>
        <strain evidence="3">Expedition CK06-06</strain>
    </source>
</reference>
<dbReference type="NCBIfam" id="TIGR00106">
    <property type="entry name" value="MTH1187 family thiamine-binding protein"/>
    <property type="match status" value="1"/>
</dbReference>
<evidence type="ECO:0000313" key="3">
    <source>
        <dbReference type="EMBL" id="GAI10550.1"/>
    </source>
</evidence>
<protein>
    <recommendedName>
        <fullName evidence="2">Thiamine-binding protein domain-containing protein</fullName>
    </recommendedName>
</protein>
<comment type="caution">
    <text evidence="3">The sequence shown here is derived from an EMBL/GenBank/DDBJ whole genome shotgun (WGS) entry which is preliminary data.</text>
</comment>
<accession>X1M791</accession>
<dbReference type="EMBL" id="BARV01007627">
    <property type="protein sequence ID" value="GAI10550.1"/>
    <property type="molecule type" value="Genomic_DNA"/>
</dbReference>
<dbReference type="Pfam" id="PF01910">
    <property type="entry name" value="Thiamine_BP"/>
    <property type="match status" value="1"/>
</dbReference>
<dbReference type="AlphaFoldDB" id="X1M791"/>
<evidence type="ECO:0000259" key="2">
    <source>
        <dbReference type="Pfam" id="PF01910"/>
    </source>
</evidence>
<dbReference type="SUPFAM" id="SSF89957">
    <property type="entry name" value="MTH1187/YkoF-like"/>
    <property type="match status" value="1"/>
</dbReference>
<comment type="similarity">
    <text evidence="1">Belongs to the UPF0045 family.</text>
</comment>
<dbReference type="Gene3D" id="3.30.70.930">
    <property type="match status" value="1"/>
</dbReference>
<dbReference type="InterPro" id="IPR051614">
    <property type="entry name" value="UPF0045_domain"/>
</dbReference>